<gene>
    <name evidence="1" type="ORF">FLAPXU55_03855</name>
</gene>
<comment type="caution">
    <text evidence="1">The sequence shown here is derived from an EMBL/GenBank/DDBJ whole genome shotgun (WGS) entry which is preliminary data.</text>
</comment>
<dbReference type="RefSeq" id="WP_180860311.1">
    <property type="nucleotide sequence ID" value="NZ_CAIJDE010000058.1"/>
</dbReference>
<dbReference type="SUPFAM" id="SSF48452">
    <property type="entry name" value="TPR-like"/>
    <property type="match status" value="1"/>
</dbReference>
<accession>A0A9N8J4G3</accession>
<dbReference type="Proteomes" id="UP000533639">
    <property type="component" value="Unassembled WGS sequence"/>
</dbReference>
<dbReference type="AlphaFoldDB" id="A0A9N8J4G3"/>
<evidence type="ECO:0000313" key="1">
    <source>
        <dbReference type="EMBL" id="CAC9976131.1"/>
    </source>
</evidence>
<evidence type="ECO:0008006" key="3">
    <source>
        <dbReference type="Google" id="ProtNLM"/>
    </source>
</evidence>
<proteinExistence type="predicted"/>
<name>A0A9N8J4G3_9FLAO</name>
<dbReference type="Gene3D" id="3.40.50.10070">
    <property type="entry name" value="TolB, N-terminal domain"/>
    <property type="match status" value="1"/>
</dbReference>
<dbReference type="PANTHER" id="PTHR12558:SF13">
    <property type="entry name" value="CELL DIVISION CYCLE PROTEIN 27 HOMOLOG"/>
    <property type="match status" value="1"/>
</dbReference>
<reference evidence="1 2" key="1">
    <citation type="submission" date="2020-06" db="EMBL/GenBank/DDBJ databases">
        <authorList>
            <person name="Criscuolo A."/>
        </authorList>
    </citation>
    <scope>NUCLEOTIDE SEQUENCE [LARGE SCALE GENOMIC DNA]</scope>
    <source>
        <strain evidence="1">PXU-55</strain>
    </source>
</reference>
<dbReference type="InterPro" id="IPR011990">
    <property type="entry name" value="TPR-like_helical_dom_sf"/>
</dbReference>
<organism evidence="1 2">
    <name type="scientific">Flavobacterium panici</name>
    <dbReference type="NCBI Taxonomy" id="2654843"/>
    <lineage>
        <taxon>Bacteria</taxon>
        <taxon>Pseudomonadati</taxon>
        <taxon>Bacteroidota</taxon>
        <taxon>Flavobacteriia</taxon>
        <taxon>Flavobacteriales</taxon>
        <taxon>Flavobacteriaceae</taxon>
        <taxon>Flavobacterium</taxon>
    </lineage>
</organism>
<evidence type="ECO:0000313" key="2">
    <source>
        <dbReference type="Proteomes" id="UP000533639"/>
    </source>
</evidence>
<protein>
    <recommendedName>
        <fullName evidence="3">TolB amino-terminal domain-containing protein</fullName>
    </recommendedName>
</protein>
<sequence length="526" mass="60120">MEAVKKITQDQIYTELESVLNYSALKNSPILSRFLKHIVTETINEKQHLIKEYSIAVNVLNRSQDFNSHDDSVVRIHAGRLRRFLDEFYNREGRNNSIRIVIPKGCYIPQFIHKGTENPAVSSHDIANPVIAIFPFKTITEKHNLDVFSLLICEELSAELSRFQDISVIGNFSSELLFKINQNTLEAAKLIGADFVMTGSLKCHNEKLLIRINLLNALTGHYILTKSFEYDSFEDIMNIQNQIVQNVVSAMGGYYGIIFKEVIKTHPSKISDNSSIWKGVYAYYQYQRGYSNENYQNALNALKTAVKLHPNHAVSWAMLGEFYLDGIALGIDDDANTISEAYSCLMRSIKIDPDCQHAMYALTWVNLFRRDPEACLIYAEKCIAINSHSSGMVSGVGCLLIFAGYFETGFQIMDDAIRTNPIYPWWINIGYCYYYIYKGDYKNAFFWAEKMDCAETFWDPLLKSVSLSFLNEDVEAKKYLVKLIELEPNTALKIKGMISSYILTENVVSNMIESLERIGLKLMLKN</sequence>
<dbReference type="Gene3D" id="1.25.40.10">
    <property type="entry name" value="Tetratricopeptide repeat domain"/>
    <property type="match status" value="1"/>
</dbReference>
<keyword evidence="2" id="KW-1185">Reference proteome</keyword>
<dbReference type="PANTHER" id="PTHR12558">
    <property type="entry name" value="CELL DIVISION CYCLE 16,23,27"/>
    <property type="match status" value="1"/>
</dbReference>
<dbReference type="EMBL" id="CAIJDE010000058">
    <property type="protein sequence ID" value="CAC9976131.1"/>
    <property type="molecule type" value="Genomic_DNA"/>
</dbReference>